<feature type="transmembrane region" description="Helical" evidence="7">
    <location>
        <begin position="223"/>
        <end position="243"/>
    </location>
</feature>
<evidence type="ECO:0000256" key="4">
    <source>
        <dbReference type="ARBA" id="ARBA00022692"/>
    </source>
</evidence>
<evidence type="ECO:0000313" key="9">
    <source>
        <dbReference type="EMBL" id="KXU93585.1"/>
    </source>
</evidence>
<evidence type="ECO:0000256" key="3">
    <source>
        <dbReference type="ARBA" id="ARBA00022475"/>
    </source>
</evidence>
<dbReference type="InterPro" id="IPR036259">
    <property type="entry name" value="MFS_trans_sf"/>
</dbReference>
<comment type="subcellular location">
    <subcellularLocation>
        <location evidence="1">Cell membrane</location>
        <topology evidence="1">Multi-pass membrane protein</topology>
    </subcellularLocation>
</comment>
<comment type="caution">
    <text evidence="9">The sequence shown here is derived from an EMBL/GenBank/DDBJ whole genome shotgun (WGS) entry which is preliminary data.</text>
</comment>
<keyword evidence="6 7" id="KW-0472">Membrane</keyword>
<dbReference type="InterPro" id="IPR020846">
    <property type="entry name" value="MFS_dom"/>
</dbReference>
<evidence type="ECO:0000256" key="6">
    <source>
        <dbReference type="ARBA" id="ARBA00023136"/>
    </source>
</evidence>
<evidence type="ECO:0000256" key="5">
    <source>
        <dbReference type="ARBA" id="ARBA00022989"/>
    </source>
</evidence>
<dbReference type="AlphaFoldDB" id="A0A149Q8D4"/>
<feature type="transmembrane region" description="Helical" evidence="7">
    <location>
        <begin position="329"/>
        <end position="347"/>
    </location>
</feature>
<proteinExistence type="predicted"/>
<organism evidence="9 10">
    <name type="scientific">Acetobacter cerevisiae</name>
    <dbReference type="NCBI Taxonomy" id="178900"/>
    <lineage>
        <taxon>Bacteria</taxon>
        <taxon>Pseudomonadati</taxon>
        <taxon>Pseudomonadota</taxon>
        <taxon>Alphaproteobacteria</taxon>
        <taxon>Acetobacterales</taxon>
        <taxon>Acetobacteraceae</taxon>
        <taxon>Acetobacter</taxon>
    </lineage>
</organism>
<accession>A0A149Q8D4</accession>
<reference evidence="9 10" key="1">
    <citation type="submission" date="2015-06" db="EMBL/GenBank/DDBJ databases">
        <title>Improved classification and identification of acetic acid bacteria using matrix-assisted laser desorption/ionization time-of-flight mass spectrometry; Gluconobacter nephelii and Gluconobacter uchimurae are later heterotypic synonyms of Gluconobacter japonicus and Gluconobacter oxydans, respectively.</title>
        <authorList>
            <person name="Li L."/>
            <person name="Cleenwerck I."/>
            <person name="De Vuyst L."/>
            <person name="Vandamme P."/>
        </authorList>
    </citation>
    <scope>NUCLEOTIDE SEQUENCE [LARGE SCALE GENOMIC DNA]</scope>
    <source>
        <strain evidence="9 10">LMG 1625</strain>
    </source>
</reference>
<dbReference type="Gene3D" id="1.20.1250.20">
    <property type="entry name" value="MFS general substrate transporter like domains"/>
    <property type="match status" value="1"/>
</dbReference>
<evidence type="ECO:0000313" key="10">
    <source>
        <dbReference type="Proteomes" id="UP000075473"/>
    </source>
</evidence>
<keyword evidence="2" id="KW-0813">Transport</keyword>
<feature type="transmembrane region" description="Helical" evidence="7">
    <location>
        <begin position="263"/>
        <end position="284"/>
    </location>
</feature>
<feature type="transmembrane region" description="Helical" evidence="7">
    <location>
        <begin position="166"/>
        <end position="184"/>
    </location>
</feature>
<dbReference type="GO" id="GO:0005886">
    <property type="term" value="C:plasma membrane"/>
    <property type="evidence" value="ECO:0007669"/>
    <property type="project" value="UniProtKB-SubCell"/>
</dbReference>
<evidence type="ECO:0000256" key="7">
    <source>
        <dbReference type="SAM" id="Phobius"/>
    </source>
</evidence>
<evidence type="ECO:0000256" key="1">
    <source>
        <dbReference type="ARBA" id="ARBA00004651"/>
    </source>
</evidence>
<feature type="transmembrane region" description="Helical" evidence="7">
    <location>
        <begin position="400"/>
        <end position="420"/>
    </location>
</feature>
<dbReference type="PROSITE" id="PS50850">
    <property type="entry name" value="MFS"/>
    <property type="match status" value="1"/>
</dbReference>
<feature type="transmembrane region" description="Helical" evidence="7">
    <location>
        <begin position="80"/>
        <end position="100"/>
    </location>
</feature>
<feature type="transmembrane region" description="Helical" evidence="7">
    <location>
        <begin position="432"/>
        <end position="453"/>
    </location>
</feature>
<keyword evidence="4 7" id="KW-0812">Transmembrane</keyword>
<protein>
    <submittedName>
        <fullName evidence="9">MFS transporter</fullName>
    </submittedName>
</protein>
<feature type="transmembrane region" description="Helical" evidence="7">
    <location>
        <begin position="353"/>
        <end position="379"/>
    </location>
</feature>
<dbReference type="EMBL" id="LHZA01000146">
    <property type="protein sequence ID" value="KXU93585.1"/>
    <property type="molecule type" value="Genomic_DNA"/>
</dbReference>
<feature type="transmembrane region" description="Helical" evidence="7">
    <location>
        <begin position="196"/>
        <end position="217"/>
    </location>
</feature>
<dbReference type="Pfam" id="PF07690">
    <property type="entry name" value="MFS_1"/>
    <property type="match status" value="1"/>
</dbReference>
<sequence length="466" mass="48759">MPSISRPHLIALIVASMFFMEQLDGTILATALPSIAHSLHVDTVSTSVALTSYIIGLAIFIPASGALADRLGSRTVLTGAIIMFVACSVLCASSTSLIFLACMLTLQGIGGALMVPVGRLVVLRGTAREDLVRTMTWMMLPATLGPLMGPVVGGFITTYLSWRWNFYLNIPVGLVGLLLTRRFIPNVRAPNPPPFDLRGMLLAGGGLAILSIAAELFSHGEGGGMLVLGMLAGGSSLMGLYSLHAGRTEAPLLDFSLFRVPTFAISVVGGAASRVAVGSLPFLFPTFLQIGAGLNAAQSGAITFIAPLGAIAMRPFVPATLARWGFRRVLMANGFSAAILFALIAGFHKGQPLWTLSLILFVAGMAQATQFSAYNTIAYADISRQRMSAATSLYSTLQQLMLSVGICTAAGTLTLTLTHILRQHATPTLHDFSIAFLVTGTISMLAVPAAACLSPQAGASMSGNKS</sequence>
<evidence type="ECO:0000256" key="2">
    <source>
        <dbReference type="ARBA" id="ARBA00022448"/>
    </source>
</evidence>
<dbReference type="InterPro" id="IPR011701">
    <property type="entry name" value="MFS"/>
</dbReference>
<name>A0A149Q8D4_9PROT</name>
<dbReference type="Proteomes" id="UP000075473">
    <property type="component" value="Unassembled WGS sequence"/>
</dbReference>
<dbReference type="PANTHER" id="PTHR42718">
    <property type="entry name" value="MAJOR FACILITATOR SUPERFAMILY MULTIDRUG TRANSPORTER MFSC"/>
    <property type="match status" value="1"/>
</dbReference>
<dbReference type="GO" id="GO:0022857">
    <property type="term" value="F:transmembrane transporter activity"/>
    <property type="evidence" value="ECO:0007669"/>
    <property type="project" value="InterPro"/>
</dbReference>
<dbReference type="PATRIC" id="fig|178900.5.peg.994"/>
<dbReference type="Gene3D" id="1.20.1720.10">
    <property type="entry name" value="Multidrug resistance protein D"/>
    <property type="match status" value="1"/>
</dbReference>
<gene>
    <name evidence="9" type="ORF">AD928_08360</name>
</gene>
<feature type="transmembrane region" description="Helical" evidence="7">
    <location>
        <begin position="137"/>
        <end position="160"/>
    </location>
</feature>
<feature type="transmembrane region" description="Helical" evidence="7">
    <location>
        <begin position="296"/>
        <end position="317"/>
    </location>
</feature>
<dbReference type="PANTHER" id="PTHR42718:SF46">
    <property type="entry name" value="BLR6921 PROTEIN"/>
    <property type="match status" value="1"/>
</dbReference>
<feature type="transmembrane region" description="Helical" evidence="7">
    <location>
        <begin position="48"/>
        <end position="68"/>
    </location>
</feature>
<keyword evidence="3" id="KW-1003">Cell membrane</keyword>
<dbReference type="RefSeq" id="WP_062249780.1">
    <property type="nucleotide sequence ID" value="NZ_LHZA01000146.1"/>
</dbReference>
<evidence type="ECO:0000259" key="8">
    <source>
        <dbReference type="PROSITE" id="PS50850"/>
    </source>
</evidence>
<feature type="domain" description="Major facilitator superfamily (MFS) profile" evidence="8">
    <location>
        <begin position="10"/>
        <end position="458"/>
    </location>
</feature>
<dbReference type="SUPFAM" id="SSF103473">
    <property type="entry name" value="MFS general substrate transporter"/>
    <property type="match status" value="1"/>
</dbReference>
<keyword evidence="5 7" id="KW-1133">Transmembrane helix</keyword>
<feature type="transmembrane region" description="Helical" evidence="7">
    <location>
        <begin position="106"/>
        <end position="125"/>
    </location>
</feature>